<keyword evidence="3 11" id="KW-0479">Metal-binding</keyword>
<comment type="cofactor">
    <cofactor evidence="11">
        <name>Zn(2+)</name>
        <dbReference type="ChEBI" id="CHEBI:29105"/>
    </cofactor>
    <text evidence="11">Binds 1 zinc ion per subunit.</text>
</comment>
<evidence type="ECO:0000313" key="14">
    <source>
        <dbReference type="Proteomes" id="UP000270261"/>
    </source>
</evidence>
<accession>A0A3R8LMU3</accession>
<dbReference type="InterPro" id="IPR018317">
    <property type="entry name" value="QueC"/>
</dbReference>
<dbReference type="UniPathway" id="UPA00391"/>
<evidence type="ECO:0000256" key="6">
    <source>
        <dbReference type="ARBA" id="ARBA00022833"/>
    </source>
</evidence>
<dbReference type="CDD" id="cd01995">
    <property type="entry name" value="QueC-like"/>
    <property type="match status" value="1"/>
</dbReference>
<feature type="compositionally biased region" description="Low complexity" evidence="12">
    <location>
        <begin position="259"/>
        <end position="271"/>
    </location>
</feature>
<organism evidence="13 14">
    <name type="scientific">Lautropia dentalis</name>
    <dbReference type="NCBI Taxonomy" id="2490857"/>
    <lineage>
        <taxon>Bacteria</taxon>
        <taxon>Pseudomonadati</taxon>
        <taxon>Pseudomonadota</taxon>
        <taxon>Betaproteobacteria</taxon>
        <taxon>Burkholderiales</taxon>
        <taxon>Burkholderiaceae</taxon>
        <taxon>Lautropia</taxon>
    </lineage>
</organism>
<dbReference type="SUPFAM" id="SSF52402">
    <property type="entry name" value="Adenine nucleotide alpha hydrolases-like"/>
    <property type="match status" value="1"/>
</dbReference>
<evidence type="ECO:0000256" key="5">
    <source>
        <dbReference type="ARBA" id="ARBA00022785"/>
    </source>
</evidence>
<evidence type="ECO:0000256" key="9">
    <source>
        <dbReference type="ARBA" id="ARBA00039149"/>
    </source>
</evidence>
<comment type="similarity">
    <text evidence="8 11">Belongs to the QueC family.</text>
</comment>
<gene>
    <name evidence="11 13" type="primary">queC</name>
    <name evidence="13" type="ORF">EHV23_11265</name>
</gene>
<dbReference type="Proteomes" id="UP000270261">
    <property type="component" value="Unassembled WGS sequence"/>
</dbReference>
<dbReference type="Gene3D" id="3.40.50.620">
    <property type="entry name" value="HUPs"/>
    <property type="match status" value="1"/>
</dbReference>
<protein>
    <recommendedName>
        <fullName evidence="9 11">7-cyano-7-deazaguanine synthase</fullName>
        <ecNumber evidence="9 11">6.3.4.20</ecNumber>
    </recommendedName>
    <alternativeName>
        <fullName evidence="11">7-cyano-7-carbaguanine synthase</fullName>
    </alternativeName>
    <alternativeName>
        <fullName evidence="11">PreQ(0) synthase</fullName>
    </alternativeName>
    <alternativeName>
        <fullName evidence="11">Queuosine biosynthesis protein QueC</fullName>
    </alternativeName>
</protein>
<evidence type="ECO:0000256" key="2">
    <source>
        <dbReference type="ARBA" id="ARBA00022598"/>
    </source>
</evidence>
<keyword evidence="7 11" id="KW-0067">ATP-binding</keyword>
<dbReference type="PANTHER" id="PTHR42914:SF1">
    <property type="entry name" value="7-CYANO-7-DEAZAGUANINE SYNTHASE"/>
    <property type="match status" value="1"/>
</dbReference>
<evidence type="ECO:0000256" key="10">
    <source>
        <dbReference type="ARBA" id="ARBA00047890"/>
    </source>
</evidence>
<dbReference type="InterPro" id="IPR014729">
    <property type="entry name" value="Rossmann-like_a/b/a_fold"/>
</dbReference>
<comment type="caution">
    <text evidence="13">The sequence shown here is derived from an EMBL/GenBank/DDBJ whole genome shotgun (WGS) entry which is preliminary data.</text>
</comment>
<dbReference type="HAMAP" id="MF_01633">
    <property type="entry name" value="QueC"/>
    <property type="match status" value="1"/>
</dbReference>
<reference evidence="13 14" key="1">
    <citation type="submission" date="2018-11" db="EMBL/GenBank/DDBJ databases">
        <title>Genome sequencing of Lautropia sp. KCOM 2505 (= ChDC F240).</title>
        <authorList>
            <person name="Kook J.-K."/>
            <person name="Park S.-N."/>
            <person name="Lim Y.K."/>
        </authorList>
    </citation>
    <scope>NUCLEOTIDE SEQUENCE [LARGE SCALE GENOMIC DNA]</scope>
    <source>
        <strain evidence="13 14">KCOM 2505</strain>
    </source>
</reference>
<evidence type="ECO:0000256" key="11">
    <source>
        <dbReference type="HAMAP-Rule" id="MF_01633"/>
    </source>
</evidence>
<evidence type="ECO:0000256" key="7">
    <source>
        <dbReference type="ARBA" id="ARBA00022840"/>
    </source>
</evidence>
<sequence length="286" mass="30772">MQAGSSESAAAPAQASRPEKAAVIFSGGQDSTTCLFLALRDFGRDNVEVITFQYGQRHAIELEKARWIAQDLGVKQTVIDTSVIRAITHNALLDGSVPIEQHGSEPPNTFVDGRNALFLLYAAIYAKGQGIHTLYTGVCENDFSGYPDCRDVFIKSMNVTLNLAMDYPFDIRTPLMWLTKKQTWALADELGAFDYIREHTHTCYLGVPGGCHECPSCVLRERGLQAYLAERTPAKAAASAATRTPATQPESQSKETRGAAPSPATATSPTSHGLVSHDAPPSGAAS</sequence>
<evidence type="ECO:0000256" key="3">
    <source>
        <dbReference type="ARBA" id="ARBA00022723"/>
    </source>
</evidence>
<name>A0A3R8LMU3_9BURK</name>
<evidence type="ECO:0000256" key="1">
    <source>
        <dbReference type="ARBA" id="ARBA00005061"/>
    </source>
</evidence>
<comment type="pathway">
    <text evidence="1 11">Purine metabolism; 7-cyano-7-deazaguanine biosynthesis.</text>
</comment>
<dbReference type="GO" id="GO:0008270">
    <property type="term" value="F:zinc ion binding"/>
    <property type="evidence" value="ECO:0007669"/>
    <property type="project" value="UniProtKB-UniRule"/>
</dbReference>
<feature type="binding site" evidence="11">
    <location>
        <begin position="25"/>
        <end position="35"/>
    </location>
    <ligand>
        <name>ATP</name>
        <dbReference type="ChEBI" id="CHEBI:30616"/>
    </ligand>
</feature>
<keyword evidence="2 11" id="KW-0436">Ligase</keyword>
<comment type="catalytic activity">
    <reaction evidence="10 11">
        <text>7-carboxy-7-carbaguanine + NH4(+) + 2 ATP = 7-cyano-7-carbaguanine + 2 AMP + 2 diphosphate + 2 H(+)</text>
        <dbReference type="Rhea" id="RHEA:27982"/>
        <dbReference type="ChEBI" id="CHEBI:15378"/>
        <dbReference type="ChEBI" id="CHEBI:28938"/>
        <dbReference type="ChEBI" id="CHEBI:30616"/>
        <dbReference type="ChEBI" id="CHEBI:33019"/>
        <dbReference type="ChEBI" id="CHEBI:45075"/>
        <dbReference type="ChEBI" id="CHEBI:61036"/>
        <dbReference type="ChEBI" id="CHEBI:456215"/>
        <dbReference type="EC" id="6.3.4.20"/>
    </reaction>
</comment>
<evidence type="ECO:0000256" key="4">
    <source>
        <dbReference type="ARBA" id="ARBA00022741"/>
    </source>
</evidence>
<dbReference type="EMBL" id="RRUE01000002">
    <property type="protein sequence ID" value="RRN44648.1"/>
    <property type="molecule type" value="Genomic_DNA"/>
</dbReference>
<dbReference type="NCBIfam" id="TIGR00364">
    <property type="entry name" value="7-cyano-7-deazaguanine synthase QueC"/>
    <property type="match status" value="1"/>
</dbReference>
<feature type="compositionally biased region" description="Low complexity" evidence="12">
    <location>
        <begin position="236"/>
        <end position="247"/>
    </location>
</feature>
<keyword evidence="6 11" id="KW-0862">Zinc</keyword>
<proteinExistence type="inferred from homology"/>
<feature type="binding site" evidence="11">
    <location>
        <position position="211"/>
    </location>
    <ligand>
        <name>Zn(2+)</name>
        <dbReference type="ChEBI" id="CHEBI:29105"/>
    </ligand>
</feature>
<dbReference type="OrthoDB" id="9789567at2"/>
<dbReference type="AlphaFoldDB" id="A0A3R8LMU3"/>
<dbReference type="Pfam" id="PF06508">
    <property type="entry name" value="QueC"/>
    <property type="match status" value="1"/>
</dbReference>
<dbReference type="EC" id="6.3.4.20" evidence="9 11"/>
<dbReference type="GO" id="GO:0005524">
    <property type="term" value="F:ATP binding"/>
    <property type="evidence" value="ECO:0007669"/>
    <property type="project" value="UniProtKB-UniRule"/>
</dbReference>
<dbReference type="GO" id="GO:0016879">
    <property type="term" value="F:ligase activity, forming carbon-nitrogen bonds"/>
    <property type="evidence" value="ECO:0007669"/>
    <property type="project" value="UniProtKB-UniRule"/>
</dbReference>
<evidence type="ECO:0000256" key="12">
    <source>
        <dbReference type="SAM" id="MobiDB-lite"/>
    </source>
</evidence>
<keyword evidence="5 11" id="KW-0671">Queuosine biosynthesis</keyword>
<feature type="region of interest" description="Disordered" evidence="12">
    <location>
        <begin position="236"/>
        <end position="286"/>
    </location>
</feature>
<evidence type="ECO:0000313" key="13">
    <source>
        <dbReference type="EMBL" id="RRN44648.1"/>
    </source>
</evidence>
<comment type="function">
    <text evidence="11">Catalyzes the ATP-dependent conversion of 7-carboxy-7-deazaguanine (CDG) to 7-cyano-7-deazaguanine (preQ(0)).</text>
</comment>
<dbReference type="PANTHER" id="PTHR42914">
    <property type="entry name" value="7-CYANO-7-DEAZAGUANINE SYNTHASE"/>
    <property type="match status" value="1"/>
</dbReference>
<keyword evidence="14" id="KW-1185">Reference proteome</keyword>
<keyword evidence="4 11" id="KW-0547">Nucleotide-binding</keyword>
<feature type="binding site" evidence="11">
    <location>
        <position position="217"/>
    </location>
    <ligand>
        <name>Zn(2+)</name>
        <dbReference type="ChEBI" id="CHEBI:29105"/>
    </ligand>
</feature>
<evidence type="ECO:0000256" key="8">
    <source>
        <dbReference type="ARBA" id="ARBA00037993"/>
    </source>
</evidence>
<feature type="binding site" evidence="11">
    <location>
        <position position="214"/>
    </location>
    <ligand>
        <name>Zn(2+)</name>
        <dbReference type="ChEBI" id="CHEBI:29105"/>
    </ligand>
</feature>
<dbReference type="GO" id="GO:0008616">
    <property type="term" value="P:tRNA queuosine(34) biosynthetic process"/>
    <property type="evidence" value="ECO:0007669"/>
    <property type="project" value="UniProtKB-UniRule"/>
</dbReference>
<feature type="binding site" evidence="11">
    <location>
        <position position="203"/>
    </location>
    <ligand>
        <name>Zn(2+)</name>
        <dbReference type="ChEBI" id="CHEBI:29105"/>
    </ligand>
</feature>